<keyword evidence="1" id="KW-0472">Membrane</keyword>
<dbReference type="InterPro" id="IPR018702">
    <property type="entry name" value="DUF2207"/>
</dbReference>
<feature type="transmembrane region" description="Helical" evidence="1">
    <location>
        <begin position="470"/>
        <end position="493"/>
    </location>
</feature>
<dbReference type="Pfam" id="PF20990">
    <property type="entry name" value="DUF2207_C"/>
    <property type="match status" value="1"/>
</dbReference>
<dbReference type="STRING" id="471855.Shel_27530"/>
<evidence type="ECO:0000313" key="4">
    <source>
        <dbReference type="EMBL" id="ACV23751.1"/>
    </source>
</evidence>
<sequence>MRRNTSYTHLPKGRSLGRLQVFSKSLLVLAVVMAAVLALFMFMRPAEAYAKEYTCPQTVMNADVSDDGTLTVQENRTFDFDGSFTAIWWVFEQLGYDAQIVIDNAVVTNDATGESLDLDEVPFQEYWREYGASDEPAWTWDAEQNTVYVFCPMADGTYTITLEWHAENMATLYADTGEVYWQFVGGDWAIDSYDVTLNLQLPVPDGETVTAGENVRVWGHGPLDATVHVDQTGLVTADVPVVPSGEFAEVRATIPTEWLSGVAPGAYNDQSGTEKMDEILAEEQEWADKANTQRIMAVSHMAMGILASIGLIIWSIVMFFRHGREYRLPKDKYWRDLPAPGVHPAVISRLWSWNREDNNDFVATLMHLCNIGAIRIDPGTYQRKRKTVSDYYITRLDGWQDKVNNSPIDKEAMRILFDKVGRGADAIWFGNIEVYGKQHPESLVRMMDRWQEIVTSQTDQRGYFEDNGELYCYTMRIFAALCVIIGVFCSIMFMELIELIALSIAAVVLLVISFFMPRRSWVAAEIYGRCEGLRNWLKDFSLLNERLPTDVKVWGAFMVYAYVFGVAKRAMEQLQVSLPNVVSDAGFVSTSTWMGYRNGYVVGPNAAPVSPLDMFSTMYSNTVRTAKATIAAAETGNFIGDVMSSGGGGGGGFSGGGGGGFGGGGGGAR</sequence>
<dbReference type="EMBL" id="CP001684">
    <property type="protein sequence ID" value="ACV23751.1"/>
    <property type="molecule type" value="Genomic_DNA"/>
</dbReference>
<accession>C7N415</accession>
<feature type="domain" description="DUF2207" evidence="2">
    <location>
        <begin position="59"/>
        <end position="253"/>
    </location>
</feature>
<organism evidence="4 5">
    <name type="scientific">Slackia heliotrinireducens (strain ATCC 29202 / DSM 20476 / NCTC 11029 / RHS 1)</name>
    <name type="common">Peptococcus heliotrinreducens</name>
    <dbReference type="NCBI Taxonomy" id="471855"/>
    <lineage>
        <taxon>Bacteria</taxon>
        <taxon>Bacillati</taxon>
        <taxon>Actinomycetota</taxon>
        <taxon>Coriobacteriia</taxon>
        <taxon>Eggerthellales</taxon>
        <taxon>Eggerthellaceae</taxon>
        <taxon>Slackia</taxon>
    </lineage>
</organism>
<dbReference type="eggNOG" id="COG4907">
    <property type="taxonomic scope" value="Bacteria"/>
</dbReference>
<reference evidence="4 5" key="1">
    <citation type="journal article" date="2009" name="Stand. Genomic Sci.">
        <title>Complete genome sequence of Slackia heliotrinireducens type strain (RHS 1).</title>
        <authorList>
            <person name="Pukall R."/>
            <person name="Lapidus A."/>
            <person name="Nolan M."/>
            <person name="Copeland A."/>
            <person name="Glavina Del Rio T."/>
            <person name="Lucas S."/>
            <person name="Chen F."/>
            <person name="Tice H."/>
            <person name="Cheng J.F."/>
            <person name="Chertkov O."/>
            <person name="Bruce D."/>
            <person name="Goodwin L."/>
            <person name="Kuske C."/>
            <person name="Brettin T."/>
            <person name="Detter J.C."/>
            <person name="Han C."/>
            <person name="Pitluck S."/>
            <person name="Pati A."/>
            <person name="Mavrommatis K."/>
            <person name="Ivanova N."/>
            <person name="Ovchinnikova G."/>
            <person name="Chen A."/>
            <person name="Palaniappan K."/>
            <person name="Schneider S."/>
            <person name="Rohde M."/>
            <person name="Chain P."/>
            <person name="D'haeseleer P."/>
            <person name="Goker M."/>
            <person name="Bristow J."/>
            <person name="Eisen J.A."/>
            <person name="Markowitz V."/>
            <person name="Kyrpides N.C."/>
            <person name="Klenk H.P."/>
            <person name="Hugenholtz P."/>
        </authorList>
    </citation>
    <scope>NUCLEOTIDE SEQUENCE [LARGE SCALE GENOMIC DNA]</scope>
    <source>
        <strain evidence="5">ATCC 29202 / DSM 20476 / NCTC 11029 / RHS 1</strain>
    </source>
</reference>
<dbReference type="HOGENOM" id="CLU_026556_1_1_11"/>
<gene>
    <name evidence="4" type="ordered locus">Shel_27530</name>
</gene>
<dbReference type="KEGG" id="shi:Shel_27530"/>
<feature type="transmembrane region" description="Helical" evidence="1">
    <location>
        <begin position="499"/>
        <end position="516"/>
    </location>
</feature>
<keyword evidence="5" id="KW-1185">Reference proteome</keyword>
<dbReference type="AlphaFoldDB" id="C7N415"/>
<keyword evidence="1" id="KW-0812">Transmembrane</keyword>
<name>C7N415_SLAHD</name>
<feature type="domain" description="Predicted membrane protein YciQ-like C-terminal" evidence="3">
    <location>
        <begin position="331"/>
        <end position="574"/>
    </location>
</feature>
<keyword evidence="1" id="KW-1133">Transmembrane helix</keyword>
<protein>
    <submittedName>
        <fullName evidence="4">Predicted membrane protein</fullName>
    </submittedName>
</protein>
<evidence type="ECO:0000313" key="5">
    <source>
        <dbReference type="Proteomes" id="UP000002026"/>
    </source>
</evidence>
<evidence type="ECO:0000259" key="2">
    <source>
        <dbReference type="Pfam" id="PF09972"/>
    </source>
</evidence>
<dbReference type="InterPro" id="IPR048389">
    <property type="entry name" value="YciQ-like_C"/>
</dbReference>
<feature type="transmembrane region" description="Helical" evidence="1">
    <location>
        <begin position="21"/>
        <end position="43"/>
    </location>
</feature>
<dbReference type="Pfam" id="PF09972">
    <property type="entry name" value="DUF2207"/>
    <property type="match status" value="1"/>
</dbReference>
<proteinExistence type="predicted"/>
<evidence type="ECO:0000259" key="3">
    <source>
        <dbReference type="Pfam" id="PF20990"/>
    </source>
</evidence>
<evidence type="ECO:0000256" key="1">
    <source>
        <dbReference type="SAM" id="Phobius"/>
    </source>
</evidence>
<dbReference type="RefSeq" id="WP_012799847.1">
    <property type="nucleotide sequence ID" value="NC_013165.1"/>
</dbReference>
<feature type="transmembrane region" description="Helical" evidence="1">
    <location>
        <begin position="301"/>
        <end position="320"/>
    </location>
</feature>
<dbReference type="Proteomes" id="UP000002026">
    <property type="component" value="Chromosome"/>
</dbReference>